<dbReference type="InterPro" id="IPR009091">
    <property type="entry name" value="RCC1/BLIP-II"/>
</dbReference>
<dbReference type="PRINTS" id="PR00633">
    <property type="entry name" value="RCCNDNSATION"/>
</dbReference>
<dbReference type="RefSeq" id="XP_013236312.1">
    <property type="nucleotide sequence ID" value="XM_013380858.1"/>
</dbReference>
<evidence type="ECO:0000256" key="1">
    <source>
        <dbReference type="ARBA" id="ARBA00022737"/>
    </source>
</evidence>
<name>U6L5Y9_EIMTE</name>
<dbReference type="Pfam" id="PF00415">
    <property type="entry name" value="RCC1"/>
    <property type="match status" value="1"/>
</dbReference>
<dbReference type="Pfam" id="PF13540">
    <property type="entry name" value="RCC1_2"/>
    <property type="match status" value="1"/>
</dbReference>
<evidence type="ECO:0000313" key="5">
    <source>
        <dbReference type="Proteomes" id="UP000030747"/>
    </source>
</evidence>
<dbReference type="PANTHER" id="PTHR22870:SF408">
    <property type="entry name" value="OS09G0560450 PROTEIN"/>
    <property type="match status" value="1"/>
</dbReference>
<keyword evidence="5" id="KW-1185">Reference proteome</keyword>
<feature type="repeat" description="RCC1" evidence="2">
    <location>
        <begin position="146"/>
        <end position="204"/>
    </location>
</feature>
<reference evidence="4" key="2">
    <citation type="submission" date="2013-10" db="EMBL/GenBank/DDBJ databases">
        <authorList>
            <person name="Aslett M."/>
        </authorList>
    </citation>
    <scope>NUCLEOTIDE SEQUENCE [LARGE SCALE GENOMIC DNA]</scope>
    <source>
        <strain evidence="4">Houghton</strain>
    </source>
</reference>
<gene>
    <name evidence="4" type="ORF">ETH_00008230</name>
</gene>
<dbReference type="InterPro" id="IPR051210">
    <property type="entry name" value="Ub_ligase/GEF_domain"/>
</dbReference>
<evidence type="ECO:0000256" key="2">
    <source>
        <dbReference type="PROSITE-ProRule" id="PRU00235"/>
    </source>
</evidence>
<feature type="compositionally biased region" description="Gly residues" evidence="3">
    <location>
        <begin position="94"/>
        <end position="103"/>
    </location>
</feature>
<dbReference type="AlphaFoldDB" id="U6L5Y9"/>
<protein>
    <recommendedName>
        <fullName evidence="6">Regulator of chromosome condensation domain-containing protein</fullName>
    </recommendedName>
</protein>
<keyword evidence="1" id="KW-0677">Repeat</keyword>
<dbReference type="VEuPathDB" id="ToxoDB:ETH_00008230"/>
<feature type="repeat" description="RCC1" evidence="2">
    <location>
        <begin position="69"/>
        <end position="145"/>
    </location>
</feature>
<dbReference type="SUPFAM" id="SSF50985">
    <property type="entry name" value="RCC1/BLIP-II"/>
    <property type="match status" value="1"/>
</dbReference>
<evidence type="ECO:0000256" key="3">
    <source>
        <dbReference type="SAM" id="MobiDB-lite"/>
    </source>
</evidence>
<evidence type="ECO:0008006" key="6">
    <source>
        <dbReference type="Google" id="ProtNLM"/>
    </source>
</evidence>
<dbReference type="GeneID" id="25250848"/>
<accession>U6L5Y9</accession>
<dbReference type="VEuPathDB" id="ToxoDB:ETH2_0946200"/>
<dbReference type="Gene3D" id="2.130.10.30">
    <property type="entry name" value="Regulator of chromosome condensation 1/beta-lactamase-inhibitor protein II"/>
    <property type="match status" value="2"/>
</dbReference>
<dbReference type="OrthoDB" id="16281at2759"/>
<feature type="non-terminal residue" evidence="4">
    <location>
        <position position="375"/>
    </location>
</feature>
<feature type="compositionally biased region" description="Low complexity" evidence="3">
    <location>
        <begin position="104"/>
        <end position="117"/>
    </location>
</feature>
<sequence length="375" mass="40605">MELMELKERLGTFGEGLQLVHVTASVEGKEVYPLEWAEGLRHLMLCNQESSLTQIAVGAFHTILVSSKGFVYSYGLNDRMQLGAPAGSRGAPWGGAGPCGGAPEGPWGTPAGAPLPRGPLRGLPQPLKVKALECGVDHSVLLTEEGFVYSWGANKYGQCGCAPRQPFVCEPTRLRFQHPREPKEGARITTIGVGGYHNGALDCSGRLYMWGRGSHIYIQGVISDLPLPLWISLRELLECPPAVSVHCGLGVTYLLLSDGSLLSFGRSLEGQLGLGASSRAVRTPQKVPLPHKTLNLRCGPNTTLALTASGQLFQWGTFLLWDEAEEVCVKARSFKPLAVNLDLLRAPVKALGVGWWEAVVLTTEGDLWAWNFFEH</sequence>
<evidence type="ECO:0000313" key="4">
    <source>
        <dbReference type="EMBL" id="CDJ45566.1"/>
    </source>
</evidence>
<organism evidence="4 5">
    <name type="scientific">Eimeria tenella</name>
    <name type="common">Coccidian parasite</name>
    <dbReference type="NCBI Taxonomy" id="5802"/>
    <lineage>
        <taxon>Eukaryota</taxon>
        <taxon>Sar</taxon>
        <taxon>Alveolata</taxon>
        <taxon>Apicomplexa</taxon>
        <taxon>Conoidasida</taxon>
        <taxon>Coccidia</taxon>
        <taxon>Eucoccidiorida</taxon>
        <taxon>Eimeriorina</taxon>
        <taxon>Eimeriidae</taxon>
        <taxon>Eimeria</taxon>
    </lineage>
</organism>
<dbReference type="InterPro" id="IPR000408">
    <property type="entry name" value="Reg_chr_condens"/>
</dbReference>
<dbReference type="PROSITE" id="PS50012">
    <property type="entry name" value="RCC1_3"/>
    <property type="match status" value="3"/>
</dbReference>
<dbReference type="OMA" id="QCYEVIS"/>
<reference evidence="4" key="1">
    <citation type="submission" date="2013-10" db="EMBL/GenBank/DDBJ databases">
        <title>Genomic analysis of the causative agents of coccidiosis in chickens.</title>
        <authorList>
            <person name="Reid A.J."/>
            <person name="Blake D."/>
            <person name="Billington K."/>
            <person name="Browne H."/>
            <person name="Dunn M."/>
            <person name="Hung S."/>
            <person name="Kawahara F."/>
            <person name="Miranda-Saavedra D."/>
            <person name="Mourier T."/>
            <person name="Nagra H."/>
            <person name="Otto T.D."/>
            <person name="Rawlings N."/>
            <person name="Sanchez A."/>
            <person name="Sanders M."/>
            <person name="Subramaniam C."/>
            <person name="Tay Y."/>
            <person name="Dear P."/>
            <person name="Doerig C."/>
            <person name="Gruber A."/>
            <person name="Parkinson J."/>
            <person name="Shirley M."/>
            <person name="Wan K.L."/>
            <person name="Berriman M."/>
            <person name="Tomley F."/>
            <person name="Pain A."/>
        </authorList>
    </citation>
    <scope>NUCLEOTIDE SEQUENCE [LARGE SCALE GENOMIC DNA]</scope>
    <source>
        <strain evidence="4">Houghton</strain>
    </source>
</reference>
<dbReference type="PANTHER" id="PTHR22870">
    <property type="entry name" value="REGULATOR OF CHROMOSOME CONDENSATION"/>
    <property type="match status" value="1"/>
</dbReference>
<feature type="region of interest" description="Disordered" evidence="3">
    <location>
        <begin position="94"/>
        <end position="117"/>
    </location>
</feature>
<feature type="repeat" description="RCC1" evidence="2">
    <location>
        <begin position="259"/>
        <end position="309"/>
    </location>
</feature>
<dbReference type="Proteomes" id="UP000030747">
    <property type="component" value="Unassembled WGS sequence"/>
</dbReference>
<proteinExistence type="predicted"/>
<dbReference type="EMBL" id="HG678377">
    <property type="protein sequence ID" value="CDJ45566.1"/>
    <property type="molecule type" value="Genomic_DNA"/>
</dbReference>